<accession>A0ABN9SE70</accession>
<reference evidence="1" key="1">
    <citation type="submission" date="2023-10" db="EMBL/GenBank/DDBJ databases">
        <authorList>
            <person name="Chen Y."/>
            <person name="Shah S."/>
            <person name="Dougan E. K."/>
            <person name="Thang M."/>
            <person name="Chan C."/>
        </authorList>
    </citation>
    <scope>NUCLEOTIDE SEQUENCE [LARGE SCALE GENOMIC DNA]</scope>
</reference>
<proteinExistence type="predicted"/>
<keyword evidence="2" id="KW-1185">Reference proteome</keyword>
<organism evidence="1 2">
    <name type="scientific">Prorocentrum cordatum</name>
    <dbReference type="NCBI Taxonomy" id="2364126"/>
    <lineage>
        <taxon>Eukaryota</taxon>
        <taxon>Sar</taxon>
        <taxon>Alveolata</taxon>
        <taxon>Dinophyceae</taxon>
        <taxon>Prorocentrales</taxon>
        <taxon>Prorocentraceae</taxon>
        <taxon>Prorocentrum</taxon>
    </lineage>
</organism>
<evidence type="ECO:0000313" key="1">
    <source>
        <dbReference type="EMBL" id="CAK0830329.1"/>
    </source>
</evidence>
<protein>
    <submittedName>
        <fullName evidence="1">Uncharacterized protein</fullName>
    </submittedName>
</protein>
<comment type="caution">
    <text evidence="1">The sequence shown here is derived from an EMBL/GenBank/DDBJ whole genome shotgun (WGS) entry which is preliminary data.</text>
</comment>
<name>A0ABN9SE70_9DINO</name>
<feature type="non-terminal residue" evidence="1">
    <location>
        <position position="1"/>
    </location>
</feature>
<sequence>KFWTECKQWKIKKVAFRSVVLGAAAAGLAGLVLSEAQTDTLDRQRLKSDAYYLMEWLCDYRSMAEAAEHIWLRLGVVPIAVELRVQWPKEWQAISSRPHWHKQQLAAVFGDLKLEMAKESGLSLIGEDCMGLFDAESDANAAFNLLGVRQSCSEWLTRL</sequence>
<gene>
    <name evidence="1" type="ORF">PCOR1329_LOCUS29002</name>
</gene>
<dbReference type="Proteomes" id="UP001189429">
    <property type="component" value="Unassembled WGS sequence"/>
</dbReference>
<evidence type="ECO:0000313" key="2">
    <source>
        <dbReference type="Proteomes" id="UP001189429"/>
    </source>
</evidence>
<dbReference type="EMBL" id="CAUYUJ010010823">
    <property type="protein sequence ID" value="CAK0830329.1"/>
    <property type="molecule type" value="Genomic_DNA"/>
</dbReference>